<dbReference type="EMBL" id="ADBS01000001">
    <property type="protein sequence ID" value="EEZ41004.1"/>
    <property type="molecule type" value="Genomic_DNA"/>
</dbReference>
<name>D0YVV5_PHODD</name>
<dbReference type="Proteomes" id="UP000003579">
    <property type="component" value="Unassembled WGS sequence"/>
</dbReference>
<dbReference type="AlphaFoldDB" id="D0YVV5"/>
<proteinExistence type="predicted"/>
<evidence type="ECO:0000313" key="1">
    <source>
        <dbReference type="EMBL" id="EEZ41004.1"/>
    </source>
</evidence>
<protein>
    <submittedName>
        <fullName evidence="1">Uncharacterized protein</fullName>
    </submittedName>
</protein>
<accession>D0YVV5</accession>
<evidence type="ECO:0000313" key="2">
    <source>
        <dbReference type="Proteomes" id="UP000003579"/>
    </source>
</evidence>
<reference evidence="1 2" key="1">
    <citation type="submission" date="2009-11" db="EMBL/GenBank/DDBJ databases">
        <authorList>
            <consortium name="Los Alamos National Laboratory (LANL)"/>
            <consortium name="National Microbial Pathogen Data Resource (NMPDR)"/>
            <person name="Munk A.C."/>
            <person name="Tapia R."/>
            <person name="Green L."/>
            <person name="Rogers Y."/>
            <person name="Detter J.C."/>
            <person name="Bruce D."/>
            <person name="Brettin T.S."/>
            <person name="Colwell R."/>
            <person name="Huq A."/>
            <person name="Grim C.J."/>
            <person name="Hasan N.A."/>
            <person name="Vonstein V."/>
            <person name="Bartels D."/>
        </authorList>
    </citation>
    <scope>NUCLEOTIDE SEQUENCE [LARGE SCALE GENOMIC DNA]</scope>
    <source>
        <strain evidence="1 2">CIP 102761</strain>
    </source>
</reference>
<organism evidence="1 2">
    <name type="scientific">Photobacterium damselae subsp. damselae CIP 102761</name>
    <dbReference type="NCBI Taxonomy" id="675817"/>
    <lineage>
        <taxon>Bacteria</taxon>
        <taxon>Pseudomonadati</taxon>
        <taxon>Pseudomonadota</taxon>
        <taxon>Gammaproteobacteria</taxon>
        <taxon>Vibrionales</taxon>
        <taxon>Vibrionaceae</taxon>
        <taxon>Photobacterium</taxon>
    </lineage>
</organism>
<gene>
    <name evidence="1" type="ORF">VDA_002036</name>
</gene>
<keyword evidence="2" id="KW-1185">Reference proteome</keyword>
<sequence length="50" mass="5692">MVVYEVIKDNGYQREFDSADLDLFIQEAKKLGVSEIKFESGGVEKDIPIK</sequence>